<evidence type="ECO:0000313" key="2">
    <source>
        <dbReference type="Proteomes" id="UP000730481"/>
    </source>
</evidence>
<reference evidence="1" key="1">
    <citation type="journal article" date="2017" name="Mycologia">
        <title>Fusarium algeriense, sp. nov., a novel toxigenic crown rot pathogen of durum wheat from Algeria is nested in the Fusarium burgessii species complex.</title>
        <authorList>
            <person name="Laraba I."/>
            <person name="Keddad A."/>
            <person name="Boureghda H."/>
            <person name="Abdallah N."/>
            <person name="Vaughan M.M."/>
            <person name="Proctor R.H."/>
            <person name="Busman M."/>
            <person name="O'Donnell K."/>
        </authorList>
    </citation>
    <scope>NUCLEOTIDE SEQUENCE</scope>
    <source>
        <strain evidence="1">NRRL 25174</strain>
    </source>
</reference>
<reference evidence="1" key="2">
    <citation type="submission" date="2020-02" db="EMBL/GenBank/DDBJ databases">
        <title>Identification and distribution of gene clusters putatively required for synthesis of sphingolipid metabolism inhibitors in phylogenetically diverse species of the filamentous fungus Fusarium.</title>
        <authorList>
            <person name="Kim H.-S."/>
            <person name="Busman M."/>
            <person name="Brown D.W."/>
            <person name="Divon H."/>
            <person name="Uhlig S."/>
            <person name="Proctor R.H."/>
        </authorList>
    </citation>
    <scope>NUCLEOTIDE SEQUENCE</scope>
    <source>
        <strain evidence="1">NRRL 25174</strain>
    </source>
</reference>
<evidence type="ECO:0000313" key="1">
    <source>
        <dbReference type="EMBL" id="KAF4344890.1"/>
    </source>
</evidence>
<dbReference type="Proteomes" id="UP000730481">
    <property type="component" value="Unassembled WGS sequence"/>
</dbReference>
<proteinExistence type="predicted"/>
<dbReference type="AlphaFoldDB" id="A0A9P5E3R1"/>
<comment type="caution">
    <text evidence="1">The sequence shown here is derived from an EMBL/GenBank/DDBJ whole genome shotgun (WGS) entry which is preliminary data.</text>
</comment>
<sequence length="408" mass="46890">MTNNEQSPLLRLAPELLDQIIKDESLEWEDHLSIRHVSRLLYGRTHELVFAHKDFLSFRAAYYNADPFSLVEGVQNTVVPTDIAWMKRFDPIGSRSRWVKLDANQIYYKQASDPIFTPGSFLAMRCRETSGLPQDRFLDTWKWLSENGYQLNDYEFEWDNPWEMSNPMPRQYHCFPQKLLLNLLGIMKDHNRQGIRDAIHLLVEWGLRFPAQLEIQGFRRILSNFIGDGTVPLVQISIQGLTLKSHFNNQVDVVDPERPCEVTDIQNILCCLFECSCPSGNQKFPDPRRNIGDGLESKIDLLIKYRGISDGEERVLKGILGALRKIDNRSLRQGGLSFDQDAVWCWYELCTSISYIATDSVLDISPLGPSGELAVQYSDIDRAFCMDFITMTFSISQTGWLSKGDCEL</sequence>
<dbReference type="EMBL" id="PVQB02000037">
    <property type="protein sequence ID" value="KAF4344890.1"/>
    <property type="molecule type" value="Genomic_DNA"/>
</dbReference>
<keyword evidence="2" id="KW-1185">Reference proteome</keyword>
<dbReference type="OrthoDB" id="4982047at2759"/>
<protein>
    <submittedName>
        <fullName evidence="1">Uncharacterized protein</fullName>
    </submittedName>
</protein>
<gene>
    <name evidence="1" type="ORF">FBEOM_1176</name>
</gene>
<name>A0A9P5E3R1_9HYPO</name>
<organism evidence="1 2">
    <name type="scientific">Fusarium beomiforme</name>
    <dbReference type="NCBI Taxonomy" id="44412"/>
    <lineage>
        <taxon>Eukaryota</taxon>
        <taxon>Fungi</taxon>
        <taxon>Dikarya</taxon>
        <taxon>Ascomycota</taxon>
        <taxon>Pezizomycotina</taxon>
        <taxon>Sordariomycetes</taxon>
        <taxon>Hypocreomycetidae</taxon>
        <taxon>Hypocreales</taxon>
        <taxon>Nectriaceae</taxon>
        <taxon>Fusarium</taxon>
        <taxon>Fusarium burgessii species complex</taxon>
    </lineage>
</organism>
<accession>A0A9P5E3R1</accession>